<name>A0ABQ4KHX0_9BACI</name>
<comment type="caution">
    <text evidence="2">The sequence shown here is derived from an EMBL/GenBank/DDBJ whole genome shotgun (WGS) entry which is preliminary data.</text>
</comment>
<sequence length="130" mass="15439">MRILQKVNVKQVLTEQSKDQLLKKYEQNKQQLQKECDQLFFEMKKLERNRKYPAGGLKTQFDKEIDLRKERIKMIEFQIEQLEILPLGSELQDQEVSAMIEISVGDNWEEKVSGRTIVVKDGIITEIRER</sequence>
<keyword evidence="3" id="KW-1185">Reference proteome</keyword>
<keyword evidence="1" id="KW-0175">Coiled coil</keyword>
<feature type="coiled-coil region" evidence="1">
    <location>
        <begin position="15"/>
        <end position="49"/>
    </location>
</feature>
<evidence type="ECO:0000256" key="1">
    <source>
        <dbReference type="SAM" id="Coils"/>
    </source>
</evidence>
<dbReference type="RefSeq" id="WP_212966170.1">
    <property type="nucleotide sequence ID" value="NZ_BORB01000013.1"/>
</dbReference>
<dbReference type="Proteomes" id="UP000679950">
    <property type="component" value="Unassembled WGS sequence"/>
</dbReference>
<organism evidence="2 3">
    <name type="scientific">Lederbergia ruris</name>
    <dbReference type="NCBI Taxonomy" id="217495"/>
    <lineage>
        <taxon>Bacteria</taxon>
        <taxon>Bacillati</taxon>
        <taxon>Bacillota</taxon>
        <taxon>Bacilli</taxon>
        <taxon>Bacillales</taxon>
        <taxon>Bacillaceae</taxon>
        <taxon>Lederbergia</taxon>
    </lineage>
</organism>
<evidence type="ECO:0008006" key="4">
    <source>
        <dbReference type="Google" id="ProtNLM"/>
    </source>
</evidence>
<dbReference type="InterPro" id="IPR021297">
    <property type="entry name" value="YlqD"/>
</dbReference>
<dbReference type="Gene3D" id="6.10.140.1110">
    <property type="match status" value="1"/>
</dbReference>
<proteinExistence type="predicted"/>
<dbReference type="Pfam" id="PF11068">
    <property type="entry name" value="YlqD"/>
    <property type="match status" value="1"/>
</dbReference>
<evidence type="ECO:0000313" key="3">
    <source>
        <dbReference type="Proteomes" id="UP000679950"/>
    </source>
</evidence>
<dbReference type="EMBL" id="BORB01000013">
    <property type="protein sequence ID" value="GIN57537.1"/>
    <property type="molecule type" value="Genomic_DNA"/>
</dbReference>
<evidence type="ECO:0000313" key="2">
    <source>
        <dbReference type="EMBL" id="GIN57537.1"/>
    </source>
</evidence>
<protein>
    <recommendedName>
        <fullName evidence="4">YlqD protein</fullName>
    </recommendedName>
</protein>
<reference evidence="2 3" key="1">
    <citation type="submission" date="2021-03" db="EMBL/GenBank/DDBJ databases">
        <title>Antimicrobial resistance genes in bacteria isolated from Japanese honey, and their potential for conferring macrolide and lincosamide resistance in the American foulbrood pathogen Paenibacillus larvae.</title>
        <authorList>
            <person name="Okamoto M."/>
            <person name="Kumagai M."/>
            <person name="Kanamori H."/>
            <person name="Takamatsu D."/>
        </authorList>
    </citation>
    <scope>NUCLEOTIDE SEQUENCE [LARGE SCALE GENOMIC DNA]</scope>
    <source>
        <strain evidence="2 3">J8TS2</strain>
    </source>
</reference>
<gene>
    <name evidence="2" type="ORF">J8TS2_18560</name>
</gene>
<accession>A0ABQ4KHX0</accession>